<dbReference type="CDD" id="cd03250">
    <property type="entry name" value="ABCC_MRP_domain1"/>
    <property type="match status" value="1"/>
</dbReference>
<dbReference type="SUPFAM" id="SSF52540">
    <property type="entry name" value="P-loop containing nucleoside triphosphate hydrolases"/>
    <property type="match status" value="2"/>
</dbReference>
<evidence type="ECO:0000256" key="8">
    <source>
        <dbReference type="ARBA" id="ARBA00023136"/>
    </source>
</evidence>
<reference evidence="14" key="3">
    <citation type="submission" date="2025-08" db="UniProtKB">
        <authorList>
            <consortium name="RefSeq"/>
        </authorList>
    </citation>
    <scope>IDENTIFICATION</scope>
    <source>
        <strain evidence="14">NI907</strain>
    </source>
</reference>
<dbReference type="InterPro" id="IPR027417">
    <property type="entry name" value="P-loop_NTPase"/>
</dbReference>
<feature type="transmembrane region" description="Helical" evidence="10">
    <location>
        <begin position="821"/>
        <end position="838"/>
    </location>
</feature>
<dbReference type="PANTHER" id="PTHR24223">
    <property type="entry name" value="ATP-BINDING CASSETTE SUB-FAMILY C"/>
    <property type="match status" value="1"/>
</dbReference>
<evidence type="ECO:0000256" key="7">
    <source>
        <dbReference type="ARBA" id="ARBA00022989"/>
    </source>
</evidence>
<keyword evidence="6" id="KW-0067">ATP-binding</keyword>
<dbReference type="InterPro" id="IPR011527">
    <property type="entry name" value="ABC1_TM_dom"/>
</dbReference>
<evidence type="ECO:0000256" key="5">
    <source>
        <dbReference type="ARBA" id="ARBA00022741"/>
    </source>
</evidence>
<dbReference type="FunFam" id="3.40.50.300:FF:000838">
    <property type="entry name" value="ABC multidrug transporter (Eurofung)"/>
    <property type="match status" value="1"/>
</dbReference>
<proteinExistence type="predicted"/>
<evidence type="ECO:0000256" key="9">
    <source>
        <dbReference type="SAM" id="MobiDB-lite"/>
    </source>
</evidence>
<keyword evidence="5" id="KW-0547">Nucleotide-binding</keyword>
<evidence type="ECO:0000256" key="4">
    <source>
        <dbReference type="ARBA" id="ARBA00022737"/>
    </source>
</evidence>
<dbReference type="CDD" id="cd18606">
    <property type="entry name" value="ABC_6TM_YOR1_D2_like"/>
    <property type="match status" value="1"/>
</dbReference>
<evidence type="ECO:0000256" key="6">
    <source>
        <dbReference type="ARBA" id="ARBA00022840"/>
    </source>
</evidence>
<dbReference type="RefSeq" id="XP_030977769.1">
    <property type="nucleotide sequence ID" value="XM_031129232.1"/>
</dbReference>
<evidence type="ECO:0000313" key="14">
    <source>
        <dbReference type="RefSeq" id="XP_030977769.1"/>
    </source>
</evidence>
<feature type="transmembrane region" description="Helical" evidence="10">
    <location>
        <begin position="936"/>
        <end position="955"/>
    </location>
</feature>
<keyword evidence="8 10" id="KW-0472">Membrane</keyword>
<feature type="transmembrane region" description="Helical" evidence="10">
    <location>
        <begin position="335"/>
        <end position="356"/>
    </location>
</feature>
<dbReference type="CDD" id="cd03244">
    <property type="entry name" value="ABCC_MRP_domain2"/>
    <property type="match status" value="1"/>
</dbReference>
<feature type="transmembrane region" description="Helical" evidence="10">
    <location>
        <begin position="254"/>
        <end position="273"/>
    </location>
</feature>
<feature type="transmembrane region" description="Helical" evidence="10">
    <location>
        <begin position="706"/>
        <end position="726"/>
    </location>
</feature>
<dbReference type="GO" id="GO:0140359">
    <property type="term" value="F:ABC-type transporter activity"/>
    <property type="evidence" value="ECO:0007669"/>
    <property type="project" value="InterPro"/>
</dbReference>
<keyword evidence="2" id="KW-0813">Transport</keyword>
<evidence type="ECO:0000259" key="12">
    <source>
        <dbReference type="PROSITE" id="PS50929"/>
    </source>
</evidence>
<dbReference type="FunFam" id="1.20.1560.10:FF:000013">
    <property type="entry name" value="ABC transporter C family member 2"/>
    <property type="match status" value="1"/>
</dbReference>
<dbReference type="PROSITE" id="PS50929">
    <property type="entry name" value="ABC_TM1F"/>
    <property type="match status" value="2"/>
</dbReference>
<dbReference type="GO" id="GO:0005737">
    <property type="term" value="C:cytoplasm"/>
    <property type="evidence" value="ECO:0007669"/>
    <property type="project" value="UniProtKB-ARBA"/>
</dbReference>
<accession>A0A6P8ASB3</accession>
<dbReference type="SUPFAM" id="SSF90123">
    <property type="entry name" value="ABC transporter transmembrane region"/>
    <property type="match status" value="2"/>
</dbReference>
<dbReference type="InterPro" id="IPR003439">
    <property type="entry name" value="ABC_transporter-like_ATP-bd"/>
</dbReference>
<feature type="transmembrane region" description="Helical" evidence="10">
    <location>
        <begin position="231"/>
        <end position="248"/>
    </location>
</feature>
<keyword evidence="7 10" id="KW-1133">Transmembrane helix</keyword>
<gene>
    <name evidence="14" type="ORF">PgNI_09245</name>
</gene>
<evidence type="ECO:0000259" key="11">
    <source>
        <dbReference type="PROSITE" id="PS50893"/>
    </source>
</evidence>
<dbReference type="PANTHER" id="PTHR24223:SF464">
    <property type="entry name" value="ABC-TYPE TRANSPORTER CICA"/>
    <property type="match status" value="1"/>
</dbReference>
<keyword evidence="13" id="KW-1185">Reference proteome</keyword>
<keyword evidence="3 10" id="KW-0812">Transmembrane</keyword>
<organism evidence="13 14">
    <name type="scientific">Pyricularia grisea</name>
    <name type="common">Crabgrass-specific blast fungus</name>
    <name type="synonym">Magnaporthe grisea</name>
    <dbReference type="NCBI Taxonomy" id="148305"/>
    <lineage>
        <taxon>Eukaryota</taxon>
        <taxon>Fungi</taxon>
        <taxon>Dikarya</taxon>
        <taxon>Ascomycota</taxon>
        <taxon>Pezizomycotina</taxon>
        <taxon>Sordariomycetes</taxon>
        <taxon>Sordariomycetidae</taxon>
        <taxon>Magnaporthales</taxon>
        <taxon>Pyriculariaceae</taxon>
        <taxon>Pyricularia</taxon>
    </lineage>
</organism>
<reference evidence="14" key="2">
    <citation type="submission" date="2019-10" db="EMBL/GenBank/DDBJ databases">
        <authorList>
            <consortium name="NCBI Genome Project"/>
        </authorList>
    </citation>
    <scope>NUCLEOTIDE SEQUENCE</scope>
    <source>
        <strain evidence="14">NI907</strain>
    </source>
</reference>
<evidence type="ECO:0000256" key="1">
    <source>
        <dbReference type="ARBA" id="ARBA00004141"/>
    </source>
</evidence>
<feature type="domain" description="ABC transporter" evidence="11">
    <location>
        <begin position="1023"/>
        <end position="1252"/>
    </location>
</feature>
<dbReference type="SMART" id="SM00382">
    <property type="entry name" value="AAA"/>
    <property type="match status" value="2"/>
</dbReference>
<sequence length="1262" mass="137194">MARADRSGLKGYFRKSRPVPEIPDTQSPSPEENATFWSRLVFAWLSPLLAVGFRRPLEPNDIFLVPESRCADKTVQKVADEFRNGLDGKYPLPRALYTSSKADFWVGAGCQLVESILQALAPFTLRFLISYARDAHAFRQGTGPAPSAGRAAGIVVAITIMQIAQSVASSHFHYRSRLMGAQARSVLCAMTLEKSLKISSRARMEWPNGLVTSLVSTDVSRIEQFCGTLHLVWASPIAILLTVTLLLVNLGYSALAGVAVLVLGLAALTRVVGLTARRSAKITPLTDQRTGLTSEMLRGIRFLKYFGWEPAFLSRLKSVRAAETRSLKLLHITKSAIGAVSMALPIFSSMAAFVVFSRVGSNLEPAAVFSSLALFNSLRTPMNWLPTSIGHLVDAHAALNRIQLFLLAEDAPPRPEPLPSLRDAVQVDASFTWERPKDRDDPFTLSSLALSIQRTELVAVIGAVGSGKSSLLSALAGEMRQTSGTLVLGAKTAYSPQTPWLQHATVKENITSFEKGDEQRYRRVVAACALEPDFIALPAGDSTEVGERGATLSGGQKARIGLARALYSEAGILLLDDPLSAVDAHVGEHIFSEAICGWGRGRCRVLATHQLHVLPRCDRIVWMVDGQVAACGRLDEMMANAAFAEFLAQSGEKGNRSVTKGSQDVHEIVPVAQKKTTPKLMQDDIKAVNSVPWPVYMAWVRNSGSLFNMVLVIALLCAFRAANYLTSLSLAWWVSDMQGLTTEQYISLYAGLGVAQGCLLFSFSVAACLVGIRASHSLSNTGMWQVLRAPMLFFETTPLGRILYRFTKDVDTMDNNLTDSLRQYLIVLSSLLGAFGLIMAYFHYFAIALVIVSVVLISAVAYYRRSARELKRHHAVLDGAVLASFSESLGGAATIRAFGREQHYISRLKSTLDAANAANILSLAAHRWLSLRLDNLGNALSLTTGVLVVTSAFSVDPAITGLVLSYSLSLVGIIQITVRYLADVDLAMSSTERMHQYATSLPSEAPLETDVVTRPTWPETGELSFDSVCVRYRPDLPLALEDFSLHIPGGQRLAIVGRTGAGKSTILSTLFRLTEAISGRILLDGVDISTLGLHALRSHLAIIPQDPTLFHGTVRSNLDPSETQTDDDLNSALYRARLAPALALDTQVAEDGANLSVGQRQLLALARALLRTEARVVLVDEATSAVDGATDRRVQEVLMGLEGKTVIAIAHRLRTVLSYDRVCVVDARRVAELGEPRELWEAGGLFRRMCDRASITKDDFGV</sequence>
<dbReference type="InterPro" id="IPR050173">
    <property type="entry name" value="ABC_transporter_C-like"/>
</dbReference>
<name>A0A6P8ASB3_PYRGI</name>
<feature type="domain" description="ABC transporter" evidence="11">
    <location>
        <begin position="425"/>
        <end position="650"/>
    </location>
</feature>
<protein>
    <submittedName>
        <fullName evidence="14">Uncharacterized protein</fullName>
    </submittedName>
</protein>
<dbReference type="InterPro" id="IPR003593">
    <property type="entry name" value="AAA+_ATPase"/>
</dbReference>
<dbReference type="GO" id="GO:0016020">
    <property type="term" value="C:membrane"/>
    <property type="evidence" value="ECO:0007669"/>
    <property type="project" value="UniProtKB-SubCell"/>
</dbReference>
<evidence type="ECO:0000313" key="13">
    <source>
        <dbReference type="Proteomes" id="UP000515153"/>
    </source>
</evidence>
<feature type="transmembrane region" description="Helical" evidence="10">
    <location>
        <begin position="844"/>
        <end position="863"/>
    </location>
</feature>
<evidence type="ECO:0000256" key="3">
    <source>
        <dbReference type="ARBA" id="ARBA00022692"/>
    </source>
</evidence>
<feature type="domain" description="ABC transmembrane type-1" evidence="12">
    <location>
        <begin position="710"/>
        <end position="986"/>
    </location>
</feature>
<comment type="subcellular location">
    <subcellularLocation>
        <location evidence="1">Membrane</location>
        <topology evidence="1">Multi-pass membrane protein</topology>
    </subcellularLocation>
</comment>
<reference evidence="14" key="1">
    <citation type="journal article" date="2019" name="Mol. Biol. Evol.">
        <title>Blast fungal genomes show frequent chromosomal changes, gene gains and losses, and effector gene turnover.</title>
        <authorList>
            <person name="Gomez Luciano L.B."/>
            <person name="Jason Tsai I."/>
            <person name="Chuma I."/>
            <person name="Tosa Y."/>
            <person name="Chen Y.H."/>
            <person name="Li J.Y."/>
            <person name="Li M.Y."/>
            <person name="Jade Lu M.Y."/>
            <person name="Nakayashiki H."/>
            <person name="Li W.H."/>
        </authorList>
    </citation>
    <scope>NUCLEOTIDE SEQUENCE</scope>
    <source>
        <strain evidence="14">NI907</strain>
    </source>
</reference>
<feature type="transmembrane region" description="Helical" evidence="10">
    <location>
        <begin position="746"/>
        <end position="772"/>
    </location>
</feature>
<feature type="transmembrane region" description="Helical" evidence="10">
    <location>
        <begin position="961"/>
        <end position="982"/>
    </location>
</feature>
<dbReference type="Proteomes" id="UP000515153">
    <property type="component" value="Unplaced"/>
</dbReference>
<feature type="region of interest" description="Disordered" evidence="9">
    <location>
        <begin position="1"/>
        <end position="30"/>
    </location>
</feature>
<dbReference type="FunFam" id="3.40.50.300:FF:000997">
    <property type="entry name" value="Multidrug resistance-associated protein 1"/>
    <property type="match status" value="1"/>
</dbReference>
<dbReference type="GO" id="GO:0005524">
    <property type="term" value="F:ATP binding"/>
    <property type="evidence" value="ECO:0007669"/>
    <property type="project" value="UniProtKB-KW"/>
</dbReference>
<dbReference type="AlphaFoldDB" id="A0A6P8ASB3"/>
<keyword evidence="4" id="KW-0677">Repeat</keyword>
<dbReference type="GO" id="GO:0016887">
    <property type="term" value="F:ATP hydrolysis activity"/>
    <property type="evidence" value="ECO:0007669"/>
    <property type="project" value="InterPro"/>
</dbReference>
<evidence type="ECO:0000256" key="10">
    <source>
        <dbReference type="SAM" id="Phobius"/>
    </source>
</evidence>
<dbReference type="PROSITE" id="PS50893">
    <property type="entry name" value="ABC_TRANSPORTER_2"/>
    <property type="match status" value="2"/>
</dbReference>
<dbReference type="InterPro" id="IPR017871">
    <property type="entry name" value="ABC_transporter-like_CS"/>
</dbReference>
<dbReference type="PROSITE" id="PS00211">
    <property type="entry name" value="ABC_TRANSPORTER_1"/>
    <property type="match status" value="2"/>
</dbReference>
<dbReference type="Gene3D" id="1.20.1560.10">
    <property type="entry name" value="ABC transporter type 1, transmembrane domain"/>
    <property type="match status" value="2"/>
</dbReference>
<dbReference type="Pfam" id="PF00664">
    <property type="entry name" value="ABC_membrane"/>
    <property type="match status" value="2"/>
</dbReference>
<feature type="domain" description="ABC transmembrane type-1" evidence="12">
    <location>
        <begin position="105"/>
        <end position="394"/>
    </location>
</feature>
<dbReference type="InterPro" id="IPR036640">
    <property type="entry name" value="ABC1_TM_sf"/>
</dbReference>
<evidence type="ECO:0000256" key="2">
    <source>
        <dbReference type="ARBA" id="ARBA00022448"/>
    </source>
</evidence>
<dbReference type="Gene3D" id="3.40.50.300">
    <property type="entry name" value="P-loop containing nucleotide triphosphate hydrolases"/>
    <property type="match status" value="2"/>
</dbReference>
<dbReference type="GeneID" id="41964140"/>
<dbReference type="KEGG" id="pgri:PgNI_09245"/>
<dbReference type="CDD" id="cd18597">
    <property type="entry name" value="ABC_6TM_YOR1_D1_like"/>
    <property type="match status" value="1"/>
</dbReference>
<dbReference type="Pfam" id="PF00005">
    <property type="entry name" value="ABC_tran"/>
    <property type="match status" value="2"/>
</dbReference>